<organism evidence="1 2">
    <name type="scientific">Blastococcus mobilis</name>
    <dbReference type="NCBI Taxonomy" id="1938746"/>
    <lineage>
        <taxon>Bacteria</taxon>
        <taxon>Bacillati</taxon>
        <taxon>Actinomycetota</taxon>
        <taxon>Actinomycetes</taxon>
        <taxon>Geodermatophilales</taxon>
        <taxon>Geodermatophilaceae</taxon>
        <taxon>Blastococcus</taxon>
    </lineage>
</organism>
<dbReference type="Proteomes" id="UP000198403">
    <property type="component" value="Unassembled WGS sequence"/>
</dbReference>
<gene>
    <name evidence="1" type="ORF">SAMN06272737_14019</name>
</gene>
<keyword evidence="2" id="KW-1185">Reference proteome</keyword>
<accession>A0A239AAI2</accession>
<protein>
    <submittedName>
        <fullName evidence="1">Uncharacterized protein</fullName>
    </submittedName>
</protein>
<name>A0A239AAI2_9ACTN</name>
<dbReference type="OrthoDB" id="5192710at2"/>
<evidence type="ECO:0000313" key="1">
    <source>
        <dbReference type="EMBL" id="SNR92341.1"/>
    </source>
</evidence>
<proteinExistence type="predicted"/>
<dbReference type="EMBL" id="FZNO01000040">
    <property type="protein sequence ID" value="SNR92341.1"/>
    <property type="molecule type" value="Genomic_DNA"/>
</dbReference>
<dbReference type="AlphaFoldDB" id="A0A239AAI2"/>
<reference evidence="1 2" key="1">
    <citation type="submission" date="2017-06" db="EMBL/GenBank/DDBJ databases">
        <authorList>
            <person name="Kim H.J."/>
            <person name="Triplett B.A."/>
        </authorList>
    </citation>
    <scope>NUCLEOTIDE SEQUENCE [LARGE SCALE GENOMIC DNA]</scope>
    <source>
        <strain evidence="1 2">DSM 44272</strain>
    </source>
</reference>
<sequence length="86" mass="9133">MSTSVVLSVTPRDPLDPDRFTGEVPADIAAALAAAGQPPPPGLWCPRNGPVRLLFQLSGPDRVAAGQRLVDEMSFMEYEADLSLSP</sequence>
<dbReference type="RefSeq" id="WP_089338824.1">
    <property type="nucleotide sequence ID" value="NZ_FZNO01000040.1"/>
</dbReference>
<evidence type="ECO:0000313" key="2">
    <source>
        <dbReference type="Proteomes" id="UP000198403"/>
    </source>
</evidence>